<proteinExistence type="predicted"/>
<evidence type="ECO:0000313" key="2">
    <source>
        <dbReference type="Proteomes" id="UP000494115"/>
    </source>
</evidence>
<accession>A0A6S7AXI5</accession>
<name>A0A6S7AXI5_9BURK</name>
<protein>
    <submittedName>
        <fullName evidence="1">Uncharacterized protein</fullName>
    </submittedName>
</protein>
<gene>
    <name evidence="1" type="ORF">LMG28138_00129</name>
</gene>
<sequence length="35" mass="4083">MCGAAVNRTMRDNRLSLPENFWIGRMGRRLTECLN</sequence>
<evidence type="ECO:0000313" key="1">
    <source>
        <dbReference type="EMBL" id="CAB3776333.1"/>
    </source>
</evidence>
<keyword evidence="2" id="KW-1185">Reference proteome</keyword>
<organism evidence="1 2">
    <name type="scientific">Pararobbsia alpina</name>
    <dbReference type="NCBI Taxonomy" id="621374"/>
    <lineage>
        <taxon>Bacteria</taxon>
        <taxon>Pseudomonadati</taxon>
        <taxon>Pseudomonadota</taxon>
        <taxon>Betaproteobacteria</taxon>
        <taxon>Burkholderiales</taxon>
        <taxon>Burkholderiaceae</taxon>
        <taxon>Pararobbsia</taxon>
    </lineage>
</organism>
<reference evidence="1 2" key="1">
    <citation type="submission" date="2020-04" db="EMBL/GenBank/DDBJ databases">
        <authorList>
            <person name="De Canck E."/>
        </authorList>
    </citation>
    <scope>NUCLEOTIDE SEQUENCE [LARGE SCALE GENOMIC DNA]</scope>
    <source>
        <strain evidence="1 2">LMG 28138</strain>
    </source>
</reference>
<dbReference type="EMBL" id="CADIKM010000001">
    <property type="protein sequence ID" value="CAB3776333.1"/>
    <property type="molecule type" value="Genomic_DNA"/>
</dbReference>
<dbReference type="AlphaFoldDB" id="A0A6S7AXI5"/>
<dbReference type="Proteomes" id="UP000494115">
    <property type="component" value="Unassembled WGS sequence"/>
</dbReference>